<gene>
    <name evidence="9" type="ORF">BCD_1604</name>
</gene>
<proteinExistence type="predicted"/>
<keyword evidence="9" id="KW-0614">Plasmid</keyword>
<keyword evidence="6 8" id="KW-0998">Cell outer membrane</keyword>
<accession>W5SLA6</accession>
<dbReference type="Pfam" id="PF00921">
    <property type="entry name" value="Lipoprotein_2"/>
    <property type="match status" value="1"/>
</dbReference>
<protein>
    <recommendedName>
        <fullName evidence="8">Variable large protein</fullName>
    </recommendedName>
</protein>
<evidence type="ECO:0000256" key="4">
    <source>
        <dbReference type="ARBA" id="ARBA00023136"/>
    </source>
</evidence>
<evidence type="ECO:0000256" key="5">
    <source>
        <dbReference type="ARBA" id="ARBA00023139"/>
    </source>
</evidence>
<organism evidence="9">
    <name type="scientific">Borrelia crocidurae DOU</name>
    <dbReference type="NCBI Taxonomy" id="1293575"/>
    <lineage>
        <taxon>Bacteria</taxon>
        <taxon>Pseudomonadati</taxon>
        <taxon>Spirochaetota</taxon>
        <taxon>Spirochaetia</taxon>
        <taxon>Spirochaetales</taxon>
        <taxon>Borreliaceae</taxon>
        <taxon>Borrelia</taxon>
    </lineage>
</organism>
<evidence type="ECO:0000256" key="8">
    <source>
        <dbReference type="RuleBase" id="RU363105"/>
    </source>
</evidence>
<evidence type="ECO:0000256" key="2">
    <source>
        <dbReference type="ARBA" id="ARBA00004459"/>
    </source>
</evidence>
<reference evidence="9" key="1">
    <citation type="submission" date="2013-02" db="EMBL/GenBank/DDBJ databases">
        <title>Comparative genomics of Borrelia species.</title>
        <authorList>
            <person name="Schwan T.G."/>
            <person name="Raffel S.J."/>
            <person name="Porcella S.F."/>
        </authorList>
    </citation>
    <scope>NUCLEOTIDE SEQUENCE</scope>
    <source>
        <strain evidence="9">DOU</strain>
        <plasmid evidence="9">unnamed</plasmid>
    </source>
</reference>
<dbReference type="EMBL" id="CP004330">
    <property type="protein sequence ID" value="AHH07670.1"/>
    <property type="molecule type" value="Genomic_DNA"/>
</dbReference>
<keyword evidence="5 8" id="KW-0564">Palmitate</keyword>
<keyword evidence="4 8" id="KW-0472">Membrane</keyword>
<evidence type="ECO:0000256" key="6">
    <source>
        <dbReference type="ARBA" id="ARBA00023237"/>
    </source>
</evidence>
<evidence type="ECO:0000256" key="1">
    <source>
        <dbReference type="ARBA" id="ARBA00003932"/>
    </source>
</evidence>
<comment type="subcellular location">
    <subcellularLocation>
        <location evidence="2 8">Cell outer membrane</location>
        <topology evidence="2 8">Lipid-anchor</topology>
    </subcellularLocation>
</comment>
<evidence type="ECO:0000313" key="9">
    <source>
        <dbReference type="EMBL" id="AHH07670.1"/>
    </source>
</evidence>
<dbReference type="HOGENOM" id="CLU_054711_2_0_12"/>
<geneLocation type="plasmid" evidence="9">
    <name>unnamed</name>
</geneLocation>
<keyword evidence="3" id="KW-0732">Signal</keyword>
<evidence type="ECO:0000256" key="7">
    <source>
        <dbReference type="ARBA" id="ARBA00023288"/>
    </source>
</evidence>
<dbReference type="AlphaFoldDB" id="W5SLA6"/>
<dbReference type="GO" id="GO:0009279">
    <property type="term" value="C:cell outer membrane"/>
    <property type="evidence" value="ECO:0007669"/>
    <property type="project" value="UniProtKB-SubCell"/>
</dbReference>
<sequence>MKGEGQVGGATGGEGRGLSGAMMEVGRSAENVFYSFLGLIADTLGFTAKATTKKSEVGEYFSGLGAKLGEASAELEKVASKASAGVDKDGVFDKAIKTAVDTAKITLSTLKGHLESLKGIGDSSLVGEVKSDNKQGVAAGTEELKIVYKALKGIVDTAVELGVDKLKESAITLANGTIGVNDAKNGAKVLATGAAAGSAVGDKAALIVSSVRGEEMLASIVKSAEGDAAGTISENVSGTTSALKFARGGNDASHLAQDAALAGAVSGGIALRSLVKGGKLAAKDNNDDKAVQRAGITAVNKLLVAVEGIVKKTVKNVLEKVKQEVDKAREPKASGKQ</sequence>
<evidence type="ECO:0000256" key="3">
    <source>
        <dbReference type="ARBA" id="ARBA00022729"/>
    </source>
</evidence>
<dbReference type="InterPro" id="IPR000680">
    <property type="entry name" value="Borrelia_lipo"/>
</dbReference>
<name>W5SLA6_9SPIR</name>
<dbReference type="SUPFAM" id="SSF74748">
    <property type="entry name" value="Variable surface antigen VlsE"/>
    <property type="match status" value="1"/>
</dbReference>
<keyword evidence="7 8" id="KW-0449">Lipoprotein</keyword>
<comment type="function">
    <text evidence="1 8">The Vlp and Vsp proteins are antigenically distinct proteins, only one vlp or vsp gene is transcriptionally active at any one time. Switching between these genes is a mechanism of host immune response evasion.</text>
</comment>